<keyword evidence="2" id="KW-0805">Transcription regulation</keyword>
<dbReference type="PANTHER" id="PTHR30126:SF94">
    <property type="entry name" value="LYSR FAMILY TRANSCRIPTIONAL REGULATOR"/>
    <property type="match status" value="1"/>
</dbReference>
<dbReference type="Gene3D" id="3.40.190.290">
    <property type="match status" value="1"/>
</dbReference>
<dbReference type="SUPFAM" id="SSF46785">
    <property type="entry name" value="Winged helix' DNA-binding domain"/>
    <property type="match status" value="1"/>
</dbReference>
<dbReference type="Pfam" id="PF03466">
    <property type="entry name" value="LysR_substrate"/>
    <property type="match status" value="1"/>
</dbReference>
<gene>
    <name evidence="5" type="primary">lysR</name>
    <name evidence="5" type="ORF">KU39_1621</name>
</gene>
<evidence type="ECO:0000313" key="5">
    <source>
        <dbReference type="EMBL" id="ALB22803.1"/>
    </source>
</evidence>
<dbReference type="InterPro" id="IPR036388">
    <property type="entry name" value="WH-like_DNA-bd_sf"/>
</dbReference>
<dbReference type="Gene3D" id="1.10.10.10">
    <property type="entry name" value="Winged helix-like DNA-binding domain superfamily/Winged helix DNA-binding domain"/>
    <property type="match status" value="1"/>
</dbReference>
<dbReference type="FunFam" id="1.10.10.10:FF:000001">
    <property type="entry name" value="LysR family transcriptional regulator"/>
    <property type="match status" value="1"/>
</dbReference>
<dbReference type="Proteomes" id="UP000029558">
    <property type="component" value="Chromosome"/>
</dbReference>
<dbReference type="SUPFAM" id="SSF53850">
    <property type="entry name" value="Periplasmic binding protein-like II"/>
    <property type="match status" value="1"/>
</dbReference>
<dbReference type="InterPro" id="IPR005119">
    <property type="entry name" value="LysR_subst-bd"/>
</dbReference>
<dbReference type="GO" id="GO:0003700">
    <property type="term" value="F:DNA-binding transcription factor activity"/>
    <property type="evidence" value="ECO:0007669"/>
    <property type="project" value="InterPro"/>
</dbReference>
<dbReference type="GO" id="GO:0000976">
    <property type="term" value="F:transcription cis-regulatory region binding"/>
    <property type="evidence" value="ECO:0007669"/>
    <property type="project" value="TreeGrafter"/>
</dbReference>
<dbReference type="PANTHER" id="PTHR30126">
    <property type="entry name" value="HTH-TYPE TRANSCRIPTIONAL REGULATOR"/>
    <property type="match status" value="1"/>
</dbReference>
<protein>
    <submittedName>
        <fullName evidence="5">Transcription regulator HTH, LysR</fullName>
    </submittedName>
</protein>
<organism evidence="5 6">
    <name type="scientific">Piscirickettsia salmonis</name>
    <dbReference type="NCBI Taxonomy" id="1238"/>
    <lineage>
        <taxon>Bacteria</taxon>
        <taxon>Pseudomonadati</taxon>
        <taxon>Pseudomonadota</taxon>
        <taxon>Gammaproteobacteria</taxon>
        <taxon>Thiotrichales</taxon>
        <taxon>Piscirickettsiaceae</taxon>
        <taxon>Piscirickettsia</taxon>
    </lineage>
</organism>
<comment type="similarity">
    <text evidence="1">Belongs to the LysR transcriptional regulatory family.</text>
</comment>
<dbReference type="CDD" id="cd08420">
    <property type="entry name" value="PBP2_CysL_like"/>
    <property type="match status" value="1"/>
</dbReference>
<evidence type="ECO:0000256" key="2">
    <source>
        <dbReference type="ARBA" id="ARBA00023015"/>
    </source>
</evidence>
<dbReference type="PROSITE" id="PS50931">
    <property type="entry name" value="HTH_LYSR"/>
    <property type="match status" value="1"/>
</dbReference>
<dbReference type="AlphaFoldDB" id="A0A1L6TBU3"/>
<accession>A0A1L6TBU3</accession>
<dbReference type="InterPro" id="IPR000847">
    <property type="entry name" value="LysR_HTH_N"/>
</dbReference>
<keyword evidence="3" id="KW-0238">DNA-binding</keyword>
<evidence type="ECO:0000256" key="3">
    <source>
        <dbReference type="ARBA" id="ARBA00023125"/>
    </source>
</evidence>
<keyword evidence="4" id="KW-0804">Transcription</keyword>
<dbReference type="EMBL" id="CP012508">
    <property type="protein sequence ID" value="ALB22803.1"/>
    <property type="molecule type" value="Genomic_DNA"/>
</dbReference>
<proteinExistence type="inferred from homology"/>
<sequence>MSVKITLRQLEIFVAISQHGHVTQAANSLYLSQSAVSMALAELERQLGKTLFDRAHKNLQLTNEGRLLLDKAVSLMQQAREVEQLFESDVQGELVVGASSTVGNYMLAGLMSEYLQKYPQLRLRLEISNTRRSQEKLLDYQFDCAFVEGEVTHADIKRQLWCMDEMLLIVAPTHPLAYKGLVEASDLSKAVWVLREQGSGTREFFNRRVLPELTYAQVCLELSDSTAIVQSVETGVGVSCLSRHVVECALREKRLAKLPYERKLERAFYLLIHKKKHIPALVHHFIDFCYQYIGKNNNYSL</sequence>
<reference evidence="5 6" key="1">
    <citation type="journal article" date="2014" name="Genome Announc.">
        <title>Comparative Genome Analysis of Two Isolates of the Fish Pathogen Piscirickettsia salmonis from Different Hosts Reveals Major Differences in Virulence-Associated Secretion Systems.</title>
        <authorList>
            <person name="Bohle H."/>
            <person name="Henriquez P."/>
            <person name="Grothusen H."/>
            <person name="Navas E."/>
            <person name="Sandoval A."/>
            <person name="Bustamante F."/>
            <person name="Bustos P."/>
            <person name="Mancilla M."/>
        </authorList>
    </citation>
    <scope>NUCLEOTIDE SEQUENCE [LARGE SCALE GENOMIC DNA]</scope>
    <source>
        <strain evidence="6">B1-32597</strain>
    </source>
</reference>
<evidence type="ECO:0000256" key="4">
    <source>
        <dbReference type="ARBA" id="ARBA00023163"/>
    </source>
</evidence>
<name>A0A1L6TBU3_PISSA</name>
<evidence type="ECO:0000313" key="6">
    <source>
        <dbReference type="Proteomes" id="UP000029558"/>
    </source>
</evidence>
<dbReference type="OrthoDB" id="9771171at2"/>
<dbReference type="InterPro" id="IPR036390">
    <property type="entry name" value="WH_DNA-bd_sf"/>
</dbReference>
<dbReference type="PRINTS" id="PR00039">
    <property type="entry name" value="HTHLYSR"/>
</dbReference>
<dbReference type="RefSeq" id="WP_017376785.1">
    <property type="nucleotide sequence ID" value="NZ_CP012508.1"/>
</dbReference>
<dbReference type="Pfam" id="PF00126">
    <property type="entry name" value="HTH_1"/>
    <property type="match status" value="1"/>
</dbReference>
<evidence type="ECO:0000256" key="1">
    <source>
        <dbReference type="ARBA" id="ARBA00009437"/>
    </source>
</evidence>